<dbReference type="UniPathway" id="UPA00074">
    <property type="reaction ID" value="UER00133"/>
</dbReference>
<dbReference type="EMBL" id="CAEZTT010000042">
    <property type="protein sequence ID" value="CAB4574726.1"/>
    <property type="molecule type" value="Genomic_DNA"/>
</dbReference>
<proteinExistence type="inferred from homology"/>
<evidence type="ECO:0000256" key="7">
    <source>
        <dbReference type="ARBA" id="ARBA00023268"/>
    </source>
</evidence>
<dbReference type="GO" id="GO:0004643">
    <property type="term" value="F:phosphoribosylaminoimidazolecarboxamide formyltransferase activity"/>
    <property type="evidence" value="ECO:0007669"/>
    <property type="project" value="UniProtKB-EC"/>
</dbReference>
<evidence type="ECO:0000256" key="5">
    <source>
        <dbReference type="ARBA" id="ARBA00022755"/>
    </source>
</evidence>
<evidence type="ECO:0000256" key="9">
    <source>
        <dbReference type="ARBA" id="ARBA00050687"/>
    </source>
</evidence>
<dbReference type="InterPro" id="IPR002695">
    <property type="entry name" value="PurH-like"/>
</dbReference>
<organism evidence="11">
    <name type="scientific">freshwater metagenome</name>
    <dbReference type="NCBI Taxonomy" id="449393"/>
    <lineage>
        <taxon>unclassified sequences</taxon>
        <taxon>metagenomes</taxon>
        <taxon>ecological metagenomes</taxon>
    </lineage>
</organism>
<evidence type="ECO:0000259" key="10">
    <source>
        <dbReference type="PROSITE" id="PS51855"/>
    </source>
</evidence>
<comment type="similarity">
    <text evidence="3">Belongs to the PurH family.</text>
</comment>
<gene>
    <name evidence="11" type="ORF">UFOPK1726_00499</name>
</gene>
<dbReference type="PANTHER" id="PTHR11692:SF0">
    <property type="entry name" value="BIFUNCTIONAL PURINE BIOSYNTHESIS PROTEIN ATIC"/>
    <property type="match status" value="1"/>
</dbReference>
<dbReference type="SUPFAM" id="SSF53927">
    <property type="entry name" value="Cytidine deaminase-like"/>
    <property type="match status" value="1"/>
</dbReference>
<dbReference type="CDD" id="cd01421">
    <property type="entry name" value="IMPCH"/>
    <property type="match status" value="1"/>
</dbReference>
<dbReference type="SUPFAM" id="SSF52335">
    <property type="entry name" value="Methylglyoxal synthase-like"/>
    <property type="match status" value="1"/>
</dbReference>
<dbReference type="PANTHER" id="PTHR11692">
    <property type="entry name" value="BIFUNCTIONAL PURINE BIOSYNTHESIS PROTEIN PURH"/>
    <property type="match status" value="1"/>
</dbReference>
<dbReference type="Gene3D" id="3.40.140.20">
    <property type="match status" value="2"/>
</dbReference>
<dbReference type="PIRSF" id="PIRSF000414">
    <property type="entry name" value="AICARFT_IMPCHas"/>
    <property type="match status" value="1"/>
</dbReference>
<feature type="domain" description="MGS-like" evidence="10">
    <location>
        <begin position="2"/>
        <end position="149"/>
    </location>
</feature>
<accession>A0A6J6EFQ9</accession>
<comment type="catalytic activity">
    <reaction evidence="9">
        <text>IMP + H2O = 5-formamido-1-(5-phospho-D-ribosyl)imidazole-4-carboxamide</text>
        <dbReference type="Rhea" id="RHEA:18445"/>
        <dbReference type="ChEBI" id="CHEBI:15377"/>
        <dbReference type="ChEBI" id="CHEBI:58053"/>
        <dbReference type="ChEBI" id="CHEBI:58467"/>
        <dbReference type="EC" id="3.5.4.10"/>
    </reaction>
</comment>
<name>A0A6J6EFQ9_9ZZZZ</name>
<dbReference type="InterPro" id="IPR024051">
    <property type="entry name" value="AICAR_Tfase_dup_dom_sf"/>
</dbReference>
<comment type="pathway">
    <text evidence="2">Purine metabolism; IMP biosynthesis via de novo pathway; 5-formamido-1-(5-phospho-D-ribosyl)imidazole-4-carboxamide from 5-amino-1-(5-phospho-D-ribosyl)imidazole-4-carboxamide (10-formyl THF route): step 1/1.</text>
</comment>
<keyword evidence="5" id="KW-0658">Purine biosynthesis</keyword>
<dbReference type="InterPro" id="IPR016193">
    <property type="entry name" value="Cytidine_deaminase-like"/>
</dbReference>
<dbReference type="HAMAP" id="MF_00139">
    <property type="entry name" value="PurH"/>
    <property type="match status" value="1"/>
</dbReference>
<keyword evidence="4" id="KW-0808">Transferase</keyword>
<dbReference type="Gene3D" id="3.40.50.1380">
    <property type="entry name" value="Methylglyoxal synthase-like domain"/>
    <property type="match status" value="1"/>
</dbReference>
<dbReference type="GO" id="GO:0003937">
    <property type="term" value="F:IMP cyclohydrolase activity"/>
    <property type="evidence" value="ECO:0007669"/>
    <property type="project" value="UniProtKB-EC"/>
</dbReference>
<dbReference type="Pfam" id="PF01808">
    <property type="entry name" value="AICARFT_IMPCHas"/>
    <property type="match status" value="1"/>
</dbReference>
<evidence type="ECO:0000256" key="6">
    <source>
        <dbReference type="ARBA" id="ARBA00022801"/>
    </source>
</evidence>
<comment type="catalytic activity">
    <reaction evidence="8">
        <text>(6R)-10-formyltetrahydrofolate + 5-amino-1-(5-phospho-beta-D-ribosyl)imidazole-4-carboxamide = 5-formamido-1-(5-phospho-D-ribosyl)imidazole-4-carboxamide + (6S)-5,6,7,8-tetrahydrofolate</text>
        <dbReference type="Rhea" id="RHEA:22192"/>
        <dbReference type="ChEBI" id="CHEBI:57453"/>
        <dbReference type="ChEBI" id="CHEBI:58467"/>
        <dbReference type="ChEBI" id="CHEBI:58475"/>
        <dbReference type="ChEBI" id="CHEBI:195366"/>
        <dbReference type="EC" id="2.1.2.3"/>
    </reaction>
</comment>
<evidence type="ECO:0000256" key="2">
    <source>
        <dbReference type="ARBA" id="ARBA00004954"/>
    </source>
</evidence>
<dbReference type="PROSITE" id="PS51855">
    <property type="entry name" value="MGS"/>
    <property type="match status" value="1"/>
</dbReference>
<reference evidence="11" key="1">
    <citation type="submission" date="2020-05" db="EMBL/GenBank/DDBJ databases">
        <authorList>
            <person name="Chiriac C."/>
            <person name="Salcher M."/>
            <person name="Ghai R."/>
            <person name="Kavagutti S V."/>
        </authorList>
    </citation>
    <scope>NUCLEOTIDE SEQUENCE</scope>
</reference>
<dbReference type="GO" id="GO:0005829">
    <property type="term" value="C:cytosol"/>
    <property type="evidence" value="ECO:0007669"/>
    <property type="project" value="TreeGrafter"/>
</dbReference>
<dbReference type="NCBIfam" id="NF002049">
    <property type="entry name" value="PRK00881.1"/>
    <property type="match status" value="1"/>
</dbReference>
<keyword evidence="6" id="KW-0378">Hydrolase</keyword>
<protein>
    <submittedName>
        <fullName evidence="11">Unannotated protein</fullName>
    </submittedName>
</protein>
<dbReference type="InterPro" id="IPR036914">
    <property type="entry name" value="MGS-like_dom_sf"/>
</dbReference>
<evidence type="ECO:0000256" key="3">
    <source>
        <dbReference type="ARBA" id="ARBA00007667"/>
    </source>
</evidence>
<evidence type="ECO:0000256" key="4">
    <source>
        <dbReference type="ARBA" id="ARBA00022679"/>
    </source>
</evidence>
<comment type="pathway">
    <text evidence="1">Purine metabolism; IMP biosynthesis via de novo pathway; IMP from 5-formamido-1-(5-phospho-D-ribosyl)imidazole-4-carboxamide: step 1/1.</text>
</comment>
<evidence type="ECO:0000256" key="1">
    <source>
        <dbReference type="ARBA" id="ARBA00004844"/>
    </source>
</evidence>
<dbReference type="AlphaFoldDB" id="A0A6J6EFQ9"/>
<dbReference type="GO" id="GO:0006189">
    <property type="term" value="P:'de novo' IMP biosynthetic process"/>
    <property type="evidence" value="ECO:0007669"/>
    <property type="project" value="UniProtKB-UniPathway"/>
</dbReference>
<dbReference type="SMART" id="SM00798">
    <property type="entry name" value="AICARFT_IMPCHas"/>
    <property type="match status" value="1"/>
</dbReference>
<dbReference type="InterPro" id="IPR011607">
    <property type="entry name" value="MGS-like_dom"/>
</dbReference>
<sequence>MTDLLPINRALISVSDKSGLAELVKALISAKVEIVSTGSTAAKIRDLGAEVTDVSKVTNFAEMLDGRVKTLHPNIHAGILADKSNTSHLAQLQSAGIAAFDLVVVNLYPFTQTIAAGADFATAIENIDIGGPAMVRAAAKNFNSIAVVTDPVQYDVVIAQLSNGGFSYETRLELAKAAFAHTAKYDSAIATWLTKAEMGFVSLVGTKTQDLRYGENPQQHAALYQSSNNGIASAKQLQGKELSFNNLVDADAAWRAAQEHLEPTVAIIKHTNPCGLATAKTIAAAYLKAHNCDPVSAFGAVIATNREVDEEFASHNADIFTEVIAAPSFSTGALEKFASRKNLRLLQVAPGSDQIEIKQISGGFLVQQPDHFQSAGDDLSNWHLVSGSAANDEVLADLQFAWRSVRAVKSNAIVLAKDLATVGIGMGQVNRVDSVRLAVSRAGDRANGAVAASDAFFPFADGVSELIAAGVTAIVQPGGSVRDAEVIAAAAEAGVTMYLTGVRHFWH</sequence>
<evidence type="ECO:0000256" key="8">
    <source>
        <dbReference type="ARBA" id="ARBA00050488"/>
    </source>
</evidence>
<keyword evidence="7" id="KW-0511">Multifunctional enzyme</keyword>
<dbReference type="Pfam" id="PF02142">
    <property type="entry name" value="MGS"/>
    <property type="match status" value="1"/>
</dbReference>
<dbReference type="FunFam" id="3.40.50.1380:FF:000001">
    <property type="entry name" value="Bifunctional purine biosynthesis protein PurH"/>
    <property type="match status" value="1"/>
</dbReference>
<dbReference type="FunFam" id="3.40.140.20:FF:000001">
    <property type="entry name" value="Bifunctional purine biosynthesis protein PurH"/>
    <property type="match status" value="1"/>
</dbReference>
<dbReference type="NCBIfam" id="TIGR00355">
    <property type="entry name" value="purH"/>
    <property type="match status" value="1"/>
</dbReference>
<evidence type="ECO:0000313" key="11">
    <source>
        <dbReference type="EMBL" id="CAB4574726.1"/>
    </source>
</evidence>
<dbReference type="SMART" id="SM00851">
    <property type="entry name" value="MGS"/>
    <property type="match status" value="1"/>
</dbReference>